<dbReference type="RefSeq" id="WP_344522599.1">
    <property type="nucleotide sequence ID" value="NZ_BAAAUG010000077.1"/>
</dbReference>
<evidence type="ECO:0000313" key="1">
    <source>
        <dbReference type="EMBL" id="GAA3115828.1"/>
    </source>
</evidence>
<sequence length="193" mass="20358">MRMYFRRATTAAGARRILGVYEVAYLAGGPRRVVECAVIALAEGGLLRLRASRVRAAGDEVPGHLVERALITACPHSRNAASVCAELRESPEVAEIGDRLADWGLVTRARHQLTRVGRQRLQTAEQEGSLPPYVFVGPEVLPKGTVRRGVMEAQLIPSGLGRAMIRMGNALDHNSDSGSGFGCGGGGGGGGSD</sequence>
<gene>
    <name evidence="1" type="ORF">GCM10010449_42380</name>
</gene>
<evidence type="ECO:0000313" key="2">
    <source>
        <dbReference type="Proteomes" id="UP001501637"/>
    </source>
</evidence>
<comment type="caution">
    <text evidence="1">The sequence shown here is derived from an EMBL/GenBank/DDBJ whole genome shotgun (WGS) entry which is preliminary data.</text>
</comment>
<keyword evidence="2" id="KW-1185">Reference proteome</keyword>
<reference evidence="2" key="1">
    <citation type="journal article" date="2019" name="Int. J. Syst. Evol. Microbiol.">
        <title>The Global Catalogue of Microorganisms (GCM) 10K type strain sequencing project: providing services to taxonomists for standard genome sequencing and annotation.</title>
        <authorList>
            <consortium name="The Broad Institute Genomics Platform"/>
            <consortium name="The Broad Institute Genome Sequencing Center for Infectious Disease"/>
            <person name="Wu L."/>
            <person name="Ma J."/>
        </authorList>
    </citation>
    <scope>NUCLEOTIDE SEQUENCE [LARGE SCALE GENOMIC DNA]</scope>
    <source>
        <strain evidence="2">JCM 9092</strain>
    </source>
</reference>
<protein>
    <recommendedName>
        <fullName evidence="3">TIGR04222 domain-containing membrane protein</fullName>
    </recommendedName>
</protein>
<evidence type="ECO:0008006" key="3">
    <source>
        <dbReference type="Google" id="ProtNLM"/>
    </source>
</evidence>
<dbReference type="InterPro" id="IPR026467">
    <property type="entry name" value="Ser/Gly_Cys_C_dom"/>
</dbReference>
<proteinExistence type="predicted"/>
<name>A0ABP6MIN7_9ACTN</name>
<dbReference type="NCBIfam" id="TIGR04222">
    <property type="entry name" value="near_uncomplex"/>
    <property type="match status" value="1"/>
</dbReference>
<dbReference type="Proteomes" id="UP001501637">
    <property type="component" value="Unassembled WGS sequence"/>
</dbReference>
<accession>A0ABP6MIN7</accession>
<dbReference type="EMBL" id="BAAAUG010000077">
    <property type="protein sequence ID" value="GAA3115828.1"/>
    <property type="molecule type" value="Genomic_DNA"/>
</dbReference>
<organism evidence="1 2">
    <name type="scientific">Streptomyces rectiviolaceus</name>
    <dbReference type="NCBI Taxonomy" id="332591"/>
    <lineage>
        <taxon>Bacteria</taxon>
        <taxon>Bacillati</taxon>
        <taxon>Actinomycetota</taxon>
        <taxon>Actinomycetes</taxon>
        <taxon>Kitasatosporales</taxon>
        <taxon>Streptomycetaceae</taxon>
        <taxon>Streptomyces</taxon>
    </lineage>
</organism>